<feature type="compositionally biased region" description="Low complexity" evidence="1">
    <location>
        <begin position="144"/>
        <end position="153"/>
    </location>
</feature>
<evidence type="ECO:0000313" key="4">
    <source>
        <dbReference type="EMBL" id="GEN04553.1"/>
    </source>
</evidence>
<keyword evidence="2" id="KW-1133">Transmembrane helix</keyword>
<dbReference type="Proteomes" id="UP000321104">
    <property type="component" value="Unassembled WGS sequence"/>
</dbReference>
<feature type="compositionally biased region" description="Polar residues" evidence="1">
    <location>
        <begin position="22"/>
        <end position="46"/>
    </location>
</feature>
<name>A0A6N3T6Q4_9PROT</name>
<dbReference type="AlphaFoldDB" id="A0A6N3T6Q4"/>
<feature type="compositionally biased region" description="Low complexity" evidence="1">
    <location>
        <begin position="181"/>
        <end position="191"/>
    </location>
</feature>
<evidence type="ECO:0000313" key="6">
    <source>
        <dbReference type="Proteomes" id="UP000321104"/>
    </source>
</evidence>
<feature type="region of interest" description="Disordered" evidence="1">
    <location>
        <begin position="122"/>
        <end position="191"/>
    </location>
</feature>
<reference evidence="4 6" key="2">
    <citation type="submission" date="2019-07" db="EMBL/GenBank/DDBJ databases">
        <title>Whole genome shotgun sequence of Acetobacter indonesiensis NBRC 16471.</title>
        <authorList>
            <person name="Hosoyama A."/>
            <person name="Uohara A."/>
            <person name="Ohji S."/>
            <person name="Ichikawa N."/>
        </authorList>
    </citation>
    <scope>NUCLEOTIDE SEQUENCE [LARGE SCALE GENOMIC DNA]</scope>
    <source>
        <strain evidence="4 6">NBRC 16471</strain>
    </source>
</reference>
<keyword evidence="5" id="KW-1185">Reference proteome</keyword>
<feature type="region of interest" description="Disordered" evidence="1">
    <location>
        <begin position="1"/>
        <end position="97"/>
    </location>
</feature>
<evidence type="ECO:0000256" key="1">
    <source>
        <dbReference type="SAM" id="MobiDB-lite"/>
    </source>
</evidence>
<gene>
    <name evidence="3" type="ORF">Abin_004_002</name>
    <name evidence="4" type="ORF">AIN02nite_25780</name>
</gene>
<feature type="compositionally biased region" description="Polar residues" evidence="1">
    <location>
        <begin position="60"/>
        <end position="77"/>
    </location>
</feature>
<dbReference type="EMBL" id="BJXQ01000020">
    <property type="protein sequence ID" value="GEN04553.1"/>
    <property type="molecule type" value="Genomic_DNA"/>
</dbReference>
<protein>
    <submittedName>
        <fullName evidence="4">Uncharacterized protein</fullName>
    </submittedName>
</protein>
<accession>A0A6N3T6Q4</accession>
<organism evidence="4 6">
    <name type="scientific">Acetobacter indonesiensis</name>
    <dbReference type="NCBI Taxonomy" id="104101"/>
    <lineage>
        <taxon>Bacteria</taxon>
        <taxon>Pseudomonadati</taxon>
        <taxon>Pseudomonadota</taxon>
        <taxon>Alphaproteobacteria</taxon>
        <taxon>Acetobacterales</taxon>
        <taxon>Acetobacteraceae</taxon>
        <taxon>Acetobacter</taxon>
    </lineage>
</organism>
<feature type="transmembrane region" description="Helical" evidence="2">
    <location>
        <begin position="214"/>
        <end position="233"/>
    </location>
</feature>
<keyword evidence="2" id="KW-0812">Transmembrane</keyword>
<evidence type="ECO:0000313" key="3">
    <source>
        <dbReference type="EMBL" id="GAN61932.1"/>
    </source>
</evidence>
<evidence type="ECO:0000256" key="2">
    <source>
        <dbReference type="SAM" id="Phobius"/>
    </source>
</evidence>
<evidence type="ECO:0000313" key="5">
    <source>
        <dbReference type="Proteomes" id="UP000032673"/>
    </source>
</evidence>
<comment type="caution">
    <text evidence="4">The sequence shown here is derived from an EMBL/GenBank/DDBJ whole genome shotgun (WGS) entry which is preliminary data.</text>
</comment>
<dbReference type="Proteomes" id="UP000032673">
    <property type="component" value="Unassembled WGS sequence"/>
</dbReference>
<dbReference type="EMBL" id="BAMW01000004">
    <property type="protein sequence ID" value="GAN61932.1"/>
    <property type="molecule type" value="Genomic_DNA"/>
</dbReference>
<keyword evidence="2" id="KW-0472">Membrane</keyword>
<proteinExistence type="predicted"/>
<sequence>MAQPEHQEVDAQSIEPDASEADVSSETVEPPTQQGIVDGGSASTVEPPQIPTQPDAPVDFSSQPSGLNEGTITSSEDAAQVASAWPERLHMQSRSTQVSSDQLKEAFWGVPEIPAYSATVEKTEAESQPEIAGATVSTPENDQPPITAAPIAASTDQPAGNVGAVATSLPNNAAQPEGYTPVSQSPSASQRSSVLSSGEALSNLLLQDAFWRRAWIVSGVVAVLILIAAWHWWDAIVHVWPAAARLHQPG</sequence>
<reference evidence="3 5" key="1">
    <citation type="submission" date="2012-11" db="EMBL/GenBank/DDBJ databases">
        <title>Whole genome sequence of Acetobacter indonesiensis 5H-1.</title>
        <authorList>
            <person name="Azuma Y."/>
            <person name="Higashiura N."/>
            <person name="Hirakawa H."/>
            <person name="Matsushita K."/>
        </authorList>
    </citation>
    <scope>NUCLEOTIDE SEQUENCE [LARGE SCALE GENOMIC DNA]</scope>
    <source>
        <strain evidence="3 5">5H-1</strain>
    </source>
</reference>